<reference evidence="2" key="1">
    <citation type="submission" date="2025-08" db="UniProtKB">
        <authorList>
            <consortium name="Ensembl"/>
        </authorList>
    </citation>
    <scope>IDENTIFICATION</scope>
</reference>
<protein>
    <recommendedName>
        <fullName evidence="4">Tc1-like transposase DDE domain-containing protein</fullName>
    </recommendedName>
</protein>
<accession>A0A3B4YLD4</accession>
<sequence>MAAAVREFLDAEGVQQMPWPASSPDMKPIEHAWDALGRVIKEGDNIP</sequence>
<dbReference type="STRING" id="1841481.ENSSLDP00000029076"/>
<keyword evidence="3" id="KW-1185">Reference proteome</keyword>
<dbReference type="Proteomes" id="UP000261360">
    <property type="component" value="Unplaced"/>
</dbReference>
<dbReference type="Ensembl" id="ENSSLDT00000029927.1">
    <property type="protein sequence ID" value="ENSSLDP00000029076.1"/>
    <property type="gene ID" value="ENSSLDG00000022444.1"/>
</dbReference>
<dbReference type="GeneTree" id="ENSGT00980000199007"/>
<dbReference type="InterPro" id="IPR036397">
    <property type="entry name" value="RNaseH_sf"/>
</dbReference>
<dbReference type="GO" id="GO:0003676">
    <property type="term" value="F:nucleic acid binding"/>
    <property type="evidence" value="ECO:0007669"/>
    <property type="project" value="InterPro"/>
</dbReference>
<reference evidence="2" key="2">
    <citation type="submission" date="2025-09" db="UniProtKB">
        <authorList>
            <consortium name="Ensembl"/>
        </authorList>
    </citation>
    <scope>IDENTIFICATION</scope>
</reference>
<dbReference type="Gene3D" id="3.30.420.10">
    <property type="entry name" value="Ribonuclease H-like superfamily/Ribonuclease H"/>
    <property type="match status" value="1"/>
</dbReference>
<organism evidence="2 3">
    <name type="scientific">Seriola lalandi dorsalis</name>
    <dbReference type="NCBI Taxonomy" id="1841481"/>
    <lineage>
        <taxon>Eukaryota</taxon>
        <taxon>Metazoa</taxon>
        <taxon>Chordata</taxon>
        <taxon>Craniata</taxon>
        <taxon>Vertebrata</taxon>
        <taxon>Euteleostomi</taxon>
        <taxon>Actinopterygii</taxon>
        <taxon>Neopterygii</taxon>
        <taxon>Teleostei</taxon>
        <taxon>Neoteleostei</taxon>
        <taxon>Acanthomorphata</taxon>
        <taxon>Carangaria</taxon>
        <taxon>Carangiformes</taxon>
        <taxon>Carangidae</taxon>
        <taxon>Seriola</taxon>
    </lineage>
</organism>
<proteinExistence type="predicted"/>
<evidence type="ECO:0000313" key="3">
    <source>
        <dbReference type="Proteomes" id="UP000261360"/>
    </source>
</evidence>
<evidence type="ECO:0000256" key="1">
    <source>
        <dbReference type="SAM" id="MobiDB-lite"/>
    </source>
</evidence>
<feature type="region of interest" description="Disordered" evidence="1">
    <location>
        <begin position="9"/>
        <end position="28"/>
    </location>
</feature>
<name>A0A3B4YLD4_SERLL</name>
<evidence type="ECO:0008006" key="4">
    <source>
        <dbReference type="Google" id="ProtNLM"/>
    </source>
</evidence>
<dbReference type="AlphaFoldDB" id="A0A3B4YLD4"/>
<evidence type="ECO:0000313" key="2">
    <source>
        <dbReference type="Ensembl" id="ENSSLDP00000029076.1"/>
    </source>
</evidence>